<dbReference type="Proteomes" id="UP001165121">
    <property type="component" value="Unassembled WGS sequence"/>
</dbReference>
<name>A0A9W6XTJ9_9STRA</name>
<protein>
    <submittedName>
        <fullName evidence="2">Unnamed protein product</fullName>
    </submittedName>
</protein>
<keyword evidence="3" id="KW-1185">Reference proteome</keyword>
<accession>A0A9W6XTJ9</accession>
<proteinExistence type="predicted"/>
<gene>
    <name evidence="2" type="ORF">Pfra01_001580300</name>
</gene>
<dbReference type="EMBL" id="BSXT01001733">
    <property type="protein sequence ID" value="GMF44827.1"/>
    <property type="molecule type" value="Genomic_DNA"/>
</dbReference>
<evidence type="ECO:0000313" key="2">
    <source>
        <dbReference type="EMBL" id="GMF44827.1"/>
    </source>
</evidence>
<dbReference type="AlphaFoldDB" id="A0A9W6XTJ9"/>
<sequence>MIREWYNPGKHADWDVTGKCGEDVKLERSPGWNLVRAERPKLSIFAYVENQKRPKVSELKTSTNSIDNTHELHRNCTSAAWSLRRVDEFTRSDVTVEWNSSTASRGGTGSTTPPAYGLDKPRSTTRDPSCSSTPALKSRPWTPTFLVMSDVS</sequence>
<evidence type="ECO:0000313" key="3">
    <source>
        <dbReference type="Proteomes" id="UP001165121"/>
    </source>
</evidence>
<evidence type="ECO:0000256" key="1">
    <source>
        <dbReference type="SAM" id="MobiDB-lite"/>
    </source>
</evidence>
<reference evidence="2" key="1">
    <citation type="submission" date="2023-04" db="EMBL/GenBank/DDBJ databases">
        <title>Phytophthora fragariaefolia NBRC 109709.</title>
        <authorList>
            <person name="Ichikawa N."/>
            <person name="Sato H."/>
            <person name="Tonouchi N."/>
        </authorList>
    </citation>
    <scope>NUCLEOTIDE SEQUENCE</scope>
    <source>
        <strain evidence="2">NBRC 109709</strain>
    </source>
</reference>
<comment type="caution">
    <text evidence="2">The sequence shown here is derived from an EMBL/GenBank/DDBJ whole genome shotgun (WGS) entry which is preliminary data.</text>
</comment>
<feature type="compositionally biased region" description="Polar residues" evidence="1">
    <location>
        <begin position="126"/>
        <end position="135"/>
    </location>
</feature>
<organism evidence="2 3">
    <name type="scientific">Phytophthora fragariaefolia</name>
    <dbReference type="NCBI Taxonomy" id="1490495"/>
    <lineage>
        <taxon>Eukaryota</taxon>
        <taxon>Sar</taxon>
        <taxon>Stramenopiles</taxon>
        <taxon>Oomycota</taxon>
        <taxon>Peronosporomycetes</taxon>
        <taxon>Peronosporales</taxon>
        <taxon>Peronosporaceae</taxon>
        <taxon>Phytophthora</taxon>
    </lineage>
</organism>
<feature type="region of interest" description="Disordered" evidence="1">
    <location>
        <begin position="96"/>
        <end position="142"/>
    </location>
</feature>